<evidence type="ECO:0000256" key="1">
    <source>
        <dbReference type="ARBA" id="ARBA00009396"/>
    </source>
</evidence>
<keyword evidence="2" id="KW-0028">Amino-acid biosynthesis</keyword>
<dbReference type="SUPFAM" id="SSF51569">
    <property type="entry name" value="Aldolase"/>
    <property type="match status" value="1"/>
</dbReference>
<dbReference type="PANTHER" id="PTHR10277">
    <property type="entry name" value="HOMOCITRATE SYNTHASE-RELATED"/>
    <property type="match status" value="1"/>
</dbReference>
<dbReference type="GO" id="GO:0003852">
    <property type="term" value="F:2-isopropylmalate synthase activity"/>
    <property type="evidence" value="ECO:0007669"/>
    <property type="project" value="TreeGrafter"/>
</dbReference>
<accession>A0A6B3NG36</accession>
<comment type="caution">
    <text evidence="7">The sequence shown here is derived from an EMBL/GenBank/DDBJ whole genome shotgun (WGS) entry which is preliminary data.</text>
</comment>
<dbReference type="FunFam" id="3.20.20.70:FF:000010">
    <property type="entry name" value="2-isopropylmalate synthase"/>
    <property type="match status" value="1"/>
</dbReference>
<evidence type="ECO:0000259" key="6">
    <source>
        <dbReference type="PROSITE" id="PS50991"/>
    </source>
</evidence>
<evidence type="ECO:0000313" key="7">
    <source>
        <dbReference type="EMBL" id="NER28601.1"/>
    </source>
</evidence>
<keyword evidence="2" id="KW-0432">Leucine biosynthesis</keyword>
<dbReference type="EMBL" id="JAAHFQ010000236">
    <property type="protein sequence ID" value="NER28601.1"/>
    <property type="molecule type" value="Genomic_DNA"/>
</dbReference>
<evidence type="ECO:0000256" key="4">
    <source>
        <dbReference type="ARBA" id="ARBA00023211"/>
    </source>
</evidence>
<dbReference type="InterPro" id="IPR050073">
    <property type="entry name" value="2-IPM_HCS-like"/>
</dbReference>
<dbReference type="Gene3D" id="3.20.20.70">
    <property type="entry name" value="Aldolase class I"/>
    <property type="match status" value="1"/>
</dbReference>
<dbReference type="AlphaFoldDB" id="A0A6B3NG36"/>
<dbReference type="InterPro" id="IPR013785">
    <property type="entry name" value="Aldolase_TIM"/>
</dbReference>
<reference evidence="7" key="1">
    <citation type="submission" date="2019-11" db="EMBL/GenBank/DDBJ databases">
        <title>Genomic insights into an expanded diversity of filamentous marine cyanobacteria reveals the extraordinary biosynthetic potential of Moorea and Okeania.</title>
        <authorList>
            <person name="Ferreira Leao T."/>
            <person name="Wang M."/>
            <person name="Moss N."/>
            <person name="Da Silva R."/>
            <person name="Sanders J."/>
            <person name="Nurk S."/>
            <person name="Gurevich A."/>
            <person name="Humphrey G."/>
            <person name="Reher R."/>
            <person name="Zhu Q."/>
            <person name="Belda-Ferre P."/>
            <person name="Glukhov E."/>
            <person name="Rex R."/>
            <person name="Dorrestein P.C."/>
            <person name="Knight R."/>
            <person name="Pevzner P."/>
            <person name="Gerwick W.H."/>
            <person name="Gerwick L."/>
        </authorList>
    </citation>
    <scope>NUCLEOTIDE SEQUENCE</scope>
    <source>
        <strain evidence="7">SIO1C4</strain>
    </source>
</reference>
<evidence type="ECO:0000256" key="3">
    <source>
        <dbReference type="ARBA" id="ARBA00022679"/>
    </source>
</evidence>
<organism evidence="7">
    <name type="scientific">Symploca sp. SIO1C4</name>
    <dbReference type="NCBI Taxonomy" id="2607765"/>
    <lineage>
        <taxon>Bacteria</taxon>
        <taxon>Bacillati</taxon>
        <taxon>Cyanobacteriota</taxon>
        <taxon>Cyanophyceae</taxon>
        <taxon>Coleofasciculales</taxon>
        <taxon>Coleofasciculaceae</taxon>
        <taxon>Symploca</taxon>
    </lineage>
</organism>
<evidence type="ECO:0000256" key="5">
    <source>
        <dbReference type="ARBA" id="ARBA00023304"/>
    </source>
</evidence>
<sequence>MNKPFLLPKVTIFDTTMRDGELTPSVKMNINQKVSIAKLLEEMHVDVIEVGYPGVFKKDFDEIFTISKLIKESVICGLANSTPEEITSLALALKPAVRGRINIYTPVNLKQQSELTAKQTLEVIKNSITLARNYCTDIEWSAFDAPRSDSDFLCGAIEIAIKSGATTINIPDSFGSLSPEKFSELITMIVNRVPNIEKATISVHCHDDLGLAVDNSIAALSCGARQIEVSINGLGARKGNADLAQVVMAIDNSQNYRVDINNSLLAKASQLVSQITGISIPI</sequence>
<keyword evidence="4" id="KW-0464">Manganese</keyword>
<keyword evidence="3" id="KW-0808">Transferase</keyword>
<protein>
    <submittedName>
        <fullName evidence="7">2-isopropylmalate synthase</fullName>
    </submittedName>
</protein>
<dbReference type="PANTHER" id="PTHR10277:SF9">
    <property type="entry name" value="2-ISOPROPYLMALATE SYNTHASE 1, CHLOROPLASTIC-RELATED"/>
    <property type="match status" value="1"/>
</dbReference>
<dbReference type="GO" id="GO:0005829">
    <property type="term" value="C:cytosol"/>
    <property type="evidence" value="ECO:0007669"/>
    <property type="project" value="TreeGrafter"/>
</dbReference>
<dbReference type="PROSITE" id="PS50991">
    <property type="entry name" value="PYR_CT"/>
    <property type="match status" value="1"/>
</dbReference>
<dbReference type="InterPro" id="IPR000891">
    <property type="entry name" value="PYR_CT"/>
</dbReference>
<comment type="similarity">
    <text evidence="1">Belongs to the alpha-IPM synthase/homocitrate synthase family. LeuA type 1 subfamily.</text>
</comment>
<evidence type="ECO:0000256" key="2">
    <source>
        <dbReference type="ARBA" id="ARBA00022430"/>
    </source>
</evidence>
<gene>
    <name evidence="7" type="ORF">F6J89_13455</name>
</gene>
<dbReference type="Pfam" id="PF00682">
    <property type="entry name" value="HMGL-like"/>
    <property type="match status" value="1"/>
</dbReference>
<dbReference type="GO" id="GO:0009098">
    <property type="term" value="P:L-leucine biosynthetic process"/>
    <property type="evidence" value="ECO:0007669"/>
    <property type="project" value="UniProtKB-KW"/>
</dbReference>
<feature type="domain" description="Pyruvate carboxyltransferase" evidence="6">
    <location>
        <begin position="10"/>
        <end position="266"/>
    </location>
</feature>
<name>A0A6B3NG36_9CYAN</name>
<keyword evidence="5" id="KW-0100">Branched-chain amino acid biosynthesis</keyword>
<proteinExistence type="inferred from homology"/>